<name>A0ABQ4UZ39_9HYPH</name>
<reference evidence="2" key="1">
    <citation type="journal article" date="2021" name="Front. Microbiol.">
        <title>Comprehensive Comparative Genomics and Phenotyping of Methylobacterium Species.</title>
        <authorList>
            <person name="Alessa O."/>
            <person name="Ogura Y."/>
            <person name="Fujitani Y."/>
            <person name="Takami H."/>
            <person name="Hayashi T."/>
            <person name="Sahin N."/>
            <person name="Tani A."/>
        </authorList>
    </citation>
    <scope>NUCLEOTIDE SEQUENCE</scope>
    <source>
        <strain evidence="2">DSM 14458</strain>
    </source>
</reference>
<sequence>MRASPWVALGLLMPAAPAAAGDFGPADQVHVAYNRTAERIDSASRMTPGKCEDRAARYCDYTVTGSLAVVATSPPRALGKAQIITLIYAKGSDIDAFIGAIGLAMATWSPFTTAEQRGAALKALTGTPQRRAVLAGVEYRLSTSPETGVVLTLVPTEG</sequence>
<dbReference type="EMBL" id="BPRE01000013">
    <property type="protein sequence ID" value="GJE77285.1"/>
    <property type="molecule type" value="Genomic_DNA"/>
</dbReference>
<evidence type="ECO:0000313" key="3">
    <source>
        <dbReference type="Proteomes" id="UP001055093"/>
    </source>
</evidence>
<dbReference type="Proteomes" id="UP001055093">
    <property type="component" value="Unassembled WGS sequence"/>
</dbReference>
<organism evidence="2 3">
    <name type="scientific">Methylorubrum suomiense</name>
    <dbReference type="NCBI Taxonomy" id="144191"/>
    <lineage>
        <taxon>Bacteria</taxon>
        <taxon>Pseudomonadati</taxon>
        <taxon>Pseudomonadota</taxon>
        <taxon>Alphaproteobacteria</taxon>
        <taxon>Hyphomicrobiales</taxon>
        <taxon>Methylobacteriaceae</taxon>
        <taxon>Methylorubrum</taxon>
    </lineage>
</organism>
<keyword evidence="3" id="KW-1185">Reference proteome</keyword>
<protein>
    <submittedName>
        <fullName evidence="2">Uncharacterized protein</fullName>
    </submittedName>
</protein>
<feature type="signal peptide" evidence="1">
    <location>
        <begin position="1"/>
        <end position="20"/>
    </location>
</feature>
<evidence type="ECO:0000313" key="2">
    <source>
        <dbReference type="EMBL" id="GJE77285.1"/>
    </source>
</evidence>
<dbReference type="RefSeq" id="WP_378779434.1">
    <property type="nucleotide sequence ID" value="NZ_JBHTNE010000001.1"/>
</dbReference>
<evidence type="ECO:0000256" key="1">
    <source>
        <dbReference type="SAM" id="SignalP"/>
    </source>
</evidence>
<keyword evidence="1" id="KW-0732">Signal</keyword>
<gene>
    <name evidence="2" type="ORF">BGCPKDLD_3888</name>
</gene>
<accession>A0ABQ4UZ39</accession>
<reference evidence="2" key="2">
    <citation type="submission" date="2021-08" db="EMBL/GenBank/DDBJ databases">
        <authorList>
            <person name="Tani A."/>
            <person name="Ola A."/>
            <person name="Ogura Y."/>
            <person name="Katsura K."/>
            <person name="Hayashi T."/>
        </authorList>
    </citation>
    <scope>NUCLEOTIDE SEQUENCE</scope>
    <source>
        <strain evidence="2">DSM 14458</strain>
    </source>
</reference>
<feature type="chain" id="PRO_5046889239" evidence="1">
    <location>
        <begin position="21"/>
        <end position="158"/>
    </location>
</feature>
<comment type="caution">
    <text evidence="2">The sequence shown here is derived from an EMBL/GenBank/DDBJ whole genome shotgun (WGS) entry which is preliminary data.</text>
</comment>
<proteinExistence type="predicted"/>